<dbReference type="Proteomes" id="UP000053097">
    <property type="component" value="Unassembled WGS sequence"/>
</dbReference>
<gene>
    <name evidence="1" type="ORF">X777_10117</name>
</gene>
<dbReference type="AlphaFoldDB" id="A0A026X2H4"/>
<proteinExistence type="predicted"/>
<evidence type="ECO:0000313" key="2">
    <source>
        <dbReference type="Proteomes" id="UP000053097"/>
    </source>
</evidence>
<sequence>MLVSLIPETTLGMVFDLTKRYSSPAYLLFFLNVPHNMFAISFLPEGYACAGTDRCFLLANCCSPLAKEARGEAASDLPEERKEKR</sequence>
<organism evidence="1 2">
    <name type="scientific">Ooceraea biroi</name>
    <name type="common">Clonal raider ant</name>
    <name type="synonym">Cerapachys biroi</name>
    <dbReference type="NCBI Taxonomy" id="2015173"/>
    <lineage>
        <taxon>Eukaryota</taxon>
        <taxon>Metazoa</taxon>
        <taxon>Ecdysozoa</taxon>
        <taxon>Arthropoda</taxon>
        <taxon>Hexapoda</taxon>
        <taxon>Insecta</taxon>
        <taxon>Pterygota</taxon>
        <taxon>Neoptera</taxon>
        <taxon>Endopterygota</taxon>
        <taxon>Hymenoptera</taxon>
        <taxon>Apocrita</taxon>
        <taxon>Aculeata</taxon>
        <taxon>Formicoidea</taxon>
        <taxon>Formicidae</taxon>
        <taxon>Dorylinae</taxon>
        <taxon>Ooceraea</taxon>
    </lineage>
</organism>
<reference evidence="1 2" key="1">
    <citation type="journal article" date="2014" name="Curr. Biol.">
        <title>The genome of the clonal raider ant Cerapachys biroi.</title>
        <authorList>
            <person name="Oxley P.R."/>
            <person name="Ji L."/>
            <person name="Fetter-Pruneda I."/>
            <person name="McKenzie S.K."/>
            <person name="Li C."/>
            <person name="Hu H."/>
            <person name="Zhang G."/>
            <person name="Kronauer D.J."/>
        </authorList>
    </citation>
    <scope>NUCLEOTIDE SEQUENCE [LARGE SCALE GENOMIC DNA]</scope>
</reference>
<accession>A0A026X2H4</accession>
<evidence type="ECO:0000313" key="1">
    <source>
        <dbReference type="EMBL" id="EZA62487.1"/>
    </source>
</evidence>
<name>A0A026X2H4_OOCBI</name>
<keyword evidence="2" id="KW-1185">Reference proteome</keyword>
<dbReference type="EMBL" id="KK107020">
    <property type="protein sequence ID" value="EZA62487.1"/>
    <property type="molecule type" value="Genomic_DNA"/>
</dbReference>
<protein>
    <submittedName>
        <fullName evidence="1">Uncharacterized protein</fullName>
    </submittedName>
</protein>